<evidence type="ECO:0000313" key="3">
    <source>
        <dbReference type="Proteomes" id="UP000248544"/>
    </source>
</evidence>
<protein>
    <submittedName>
        <fullName evidence="2">Uncharacterized protein</fullName>
    </submittedName>
</protein>
<comment type="caution">
    <text evidence="2">The sequence shown here is derived from an EMBL/GenBank/DDBJ whole genome shotgun (WGS) entry which is preliminary data.</text>
</comment>
<keyword evidence="3" id="KW-1185">Reference proteome</keyword>
<gene>
    <name evidence="2" type="ORF">C1I98_32270</name>
</gene>
<keyword evidence="1" id="KW-0472">Membrane</keyword>
<evidence type="ECO:0000256" key="1">
    <source>
        <dbReference type="SAM" id="Phobius"/>
    </source>
</evidence>
<dbReference type="AlphaFoldDB" id="A0A2W2G533"/>
<evidence type="ECO:0000313" key="2">
    <source>
        <dbReference type="EMBL" id="PZG29297.1"/>
    </source>
</evidence>
<reference evidence="2 3" key="1">
    <citation type="submission" date="2018-01" db="EMBL/GenBank/DDBJ databases">
        <title>Draft genome sequence of Sphaerisporangium sp. 7K107.</title>
        <authorList>
            <person name="Sahin N."/>
            <person name="Saygin H."/>
            <person name="Ay H."/>
        </authorList>
    </citation>
    <scope>NUCLEOTIDE SEQUENCE [LARGE SCALE GENOMIC DNA]</scope>
    <source>
        <strain evidence="2 3">7K107</strain>
    </source>
</reference>
<dbReference type="EMBL" id="POUA01000382">
    <property type="protein sequence ID" value="PZG29297.1"/>
    <property type="molecule type" value="Genomic_DNA"/>
</dbReference>
<organism evidence="2 3">
    <name type="scientific">Spongiactinospora gelatinilytica</name>
    <dbReference type="NCBI Taxonomy" id="2666298"/>
    <lineage>
        <taxon>Bacteria</taxon>
        <taxon>Bacillati</taxon>
        <taxon>Actinomycetota</taxon>
        <taxon>Actinomycetes</taxon>
        <taxon>Streptosporangiales</taxon>
        <taxon>Streptosporangiaceae</taxon>
        <taxon>Spongiactinospora</taxon>
    </lineage>
</organism>
<sequence>MLAVVAAIVFGLGLLLDLVGVELGAGINATTFMLLGLLLLALHQAGVGTAGIRSSGGTWRGRARR</sequence>
<keyword evidence="1" id="KW-0812">Transmembrane</keyword>
<accession>A0A2W2G533</accession>
<keyword evidence="1" id="KW-1133">Transmembrane helix</keyword>
<name>A0A2W2G533_9ACTN</name>
<dbReference type="RefSeq" id="WP_111171142.1">
    <property type="nucleotide sequence ID" value="NZ_POUA01000382.1"/>
</dbReference>
<dbReference type="Proteomes" id="UP000248544">
    <property type="component" value="Unassembled WGS sequence"/>
</dbReference>
<feature type="transmembrane region" description="Helical" evidence="1">
    <location>
        <begin position="34"/>
        <end position="52"/>
    </location>
</feature>
<proteinExistence type="predicted"/>